<gene>
    <name evidence="2" type="ordered locus">MLBr02468</name>
</gene>
<dbReference type="AlphaFoldDB" id="A0A0H3MS27"/>
<feature type="compositionally biased region" description="Polar residues" evidence="1">
    <location>
        <begin position="109"/>
        <end position="126"/>
    </location>
</feature>
<feature type="compositionally biased region" description="Polar residues" evidence="1">
    <location>
        <begin position="28"/>
        <end position="41"/>
    </location>
</feature>
<organism evidence="2 3">
    <name type="scientific">Mycobacterium leprae (strain Br4923)</name>
    <dbReference type="NCBI Taxonomy" id="561304"/>
    <lineage>
        <taxon>Bacteria</taxon>
        <taxon>Bacillati</taxon>
        <taxon>Actinomycetota</taxon>
        <taxon>Actinomycetes</taxon>
        <taxon>Mycobacteriales</taxon>
        <taxon>Mycobacteriaceae</taxon>
        <taxon>Mycobacterium</taxon>
    </lineage>
</organism>
<feature type="region of interest" description="Disordered" evidence="1">
    <location>
        <begin position="1"/>
        <end position="42"/>
    </location>
</feature>
<name>A0A0H3MS27_MYCLB</name>
<evidence type="ECO:0000256" key="1">
    <source>
        <dbReference type="SAM" id="MobiDB-lite"/>
    </source>
</evidence>
<evidence type="ECO:0000313" key="3">
    <source>
        <dbReference type="Proteomes" id="UP000006900"/>
    </source>
</evidence>
<dbReference type="HOGENOM" id="CLU_1979074_0_0_11"/>
<accession>A0A0H3MS27</accession>
<sequence length="126" mass="14032">MPLIQGISQSCGETQQHVETRPAPRSQPAGSQAERYNQDSFAQRKEKEIAWLQPVRGHCGQPVPAFWVGRRIAATMASSTDYRDHRAHQPVTLPQRSVDIAGHRRTEQSECTNSGGRPTTVQRCAL</sequence>
<proteinExistence type="predicted"/>
<evidence type="ECO:0000313" key="2">
    <source>
        <dbReference type="EMBL" id="CAR72567.1"/>
    </source>
</evidence>
<dbReference type="KEGG" id="mlb:MLBr02468"/>
<protein>
    <submittedName>
        <fullName evidence="2">Uncharacterized protein</fullName>
    </submittedName>
</protein>
<reference evidence="2 3" key="1">
    <citation type="journal article" date="2009" name="Nat. Genet.">
        <title>Comparative genomic and phylogeographic analysis of Mycobacterium leprae.</title>
        <authorList>
            <person name="Monot M."/>
            <person name="Honore N."/>
            <person name="Garnier T."/>
            <person name="Zidane N."/>
            <person name="Sherafi D."/>
            <person name="Paniz-Mondolfi A."/>
            <person name="Matsuoka M."/>
            <person name="Taylor G.M."/>
            <person name="Donoghue H.D."/>
            <person name="Bouwman A."/>
            <person name="Mays S."/>
            <person name="Watson C."/>
            <person name="Lockwood D."/>
            <person name="Khamispour A."/>
            <person name="Dowlati Y."/>
            <person name="Jianping S."/>
            <person name="Rea T.H."/>
            <person name="Vera-Cabrera L."/>
            <person name="Stefani M.M."/>
            <person name="Banu S."/>
            <person name="Macdonald M."/>
            <person name="Sapkota B.R."/>
            <person name="Spencer J.S."/>
            <person name="Thomas J."/>
            <person name="Harshman K."/>
            <person name="Singh P."/>
            <person name="Busso P."/>
            <person name="Gattiker A."/>
            <person name="Rougemont J."/>
            <person name="Brennan P.J."/>
            <person name="Cole S.T."/>
        </authorList>
    </citation>
    <scope>NUCLEOTIDE SEQUENCE [LARGE SCALE GENOMIC DNA]</scope>
    <source>
        <strain evidence="3">Br4923</strain>
    </source>
</reference>
<feature type="compositionally biased region" description="Polar residues" evidence="1">
    <location>
        <begin position="1"/>
        <end position="15"/>
    </location>
</feature>
<feature type="region of interest" description="Disordered" evidence="1">
    <location>
        <begin position="103"/>
        <end position="126"/>
    </location>
</feature>
<dbReference type="Proteomes" id="UP000006900">
    <property type="component" value="Chromosome"/>
</dbReference>
<dbReference type="EMBL" id="FM211192">
    <property type="protein sequence ID" value="CAR72567.1"/>
    <property type="molecule type" value="Genomic_DNA"/>
</dbReference>